<dbReference type="InterPro" id="IPR006059">
    <property type="entry name" value="SBP"/>
</dbReference>
<sequence>MKALTAAIAATLMSTAAYAVTPIGSEEFNIQPGFELAELTSENFYDVIVPQAKEEGKLTFFDFTNSFGPLFTDRLLPAFEEEYGITVNYIRGNNEAAVQQLIAANNSGVAAPADVYFVGSSTTGLLLRENVMANVPLADLLPNADGFNQDIARVSGGVDHGGSYVPFHRNQTSIIYDTRTVSGDDVPTTADALLAWAEANPGKFVVTSPAGGGSGNGFMQSVAYAKVEGDDCRAEFSNFSMTEDEAKAYVEGACLNPVWDYYKKLIPVAEITNGNSDTLNLVANGAGAIGTAWEDMAYDFIGRGLLPPTVRQQIIESGQVGGGDGMFLPVGSEHPAAALLFLDFMSQHDIQLEKLGVNGSRSARTDIDPGKSFTEEQAARLIPTNEFAERALPSLPAPLRAAMRDYIVANLLRATN</sequence>
<keyword evidence="1" id="KW-0574">Periplasm</keyword>
<proteinExistence type="predicted"/>
<gene>
    <name evidence="3" type="ORF">R2G56_16875</name>
</gene>
<dbReference type="Proteomes" id="UP001185659">
    <property type="component" value="Unassembled WGS sequence"/>
</dbReference>
<comment type="caution">
    <text evidence="3">The sequence shown here is derived from an EMBL/GenBank/DDBJ whole genome shotgun (WGS) entry which is preliminary data.</text>
</comment>
<feature type="signal peptide" evidence="2">
    <location>
        <begin position="1"/>
        <end position="19"/>
    </location>
</feature>
<name>A0ABU4ANZ6_9HYPH</name>
<accession>A0ABU4ANZ6</accession>
<dbReference type="RefSeq" id="WP_317562049.1">
    <property type="nucleotide sequence ID" value="NZ_JAWLIP010000008.1"/>
</dbReference>
<keyword evidence="4" id="KW-1185">Reference proteome</keyword>
<dbReference type="PANTHER" id="PTHR42779">
    <property type="entry name" value="PROTEIN YNJB"/>
    <property type="match status" value="1"/>
</dbReference>
<dbReference type="SUPFAM" id="SSF53850">
    <property type="entry name" value="Periplasmic binding protein-like II"/>
    <property type="match status" value="1"/>
</dbReference>
<dbReference type="EMBL" id="JAWLIP010000008">
    <property type="protein sequence ID" value="MDV6227972.1"/>
    <property type="molecule type" value="Genomic_DNA"/>
</dbReference>
<keyword evidence="2" id="KW-0732">Signal</keyword>
<evidence type="ECO:0000256" key="1">
    <source>
        <dbReference type="ARBA" id="ARBA00022764"/>
    </source>
</evidence>
<organism evidence="3 4">
    <name type="scientific">Nitratireductor aquimarinus</name>
    <dbReference type="NCBI Taxonomy" id="889300"/>
    <lineage>
        <taxon>Bacteria</taxon>
        <taxon>Pseudomonadati</taxon>
        <taxon>Pseudomonadota</taxon>
        <taxon>Alphaproteobacteria</taxon>
        <taxon>Hyphomicrobiales</taxon>
        <taxon>Phyllobacteriaceae</taxon>
        <taxon>Nitratireductor</taxon>
    </lineage>
</organism>
<evidence type="ECO:0000313" key="3">
    <source>
        <dbReference type="EMBL" id="MDV6227972.1"/>
    </source>
</evidence>
<reference evidence="3 4" key="1">
    <citation type="submission" date="2023-10" db="EMBL/GenBank/DDBJ databases">
        <authorList>
            <person name="Venkata Ramana C."/>
            <person name="Sasikala C."/>
            <person name="Dhurka M."/>
        </authorList>
    </citation>
    <scope>NUCLEOTIDE SEQUENCE [LARGE SCALE GENOMIC DNA]</scope>
    <source>
        <strain evidence="3 4">KCTC 32151</strain>
    </source>
</reference>
<protein>
    <submittedName>
        <fullName evidence="3">Extracellular solute-binding protein</fullName>
    </submittedName>
</protein>
<evidence type="ECO:0000313" key="4">
    <source>
        <dbReference type="Proteomes" id="UP001185659"/>
    </source>
</evidence>
<dbReference type="Gene3D" id="3.40.190.10">
    <property type="entry name" value="Periplasmic binding protein-like II"/>
    <property type="match status" value="2"/>
</dbReference>
<evidence type="ECO:0000256" key="2">
    <source>
        <dbReference type="SAM" id="SignalP"/>
    </source>
</evidence>
<feature type="chain" id="PRO_5046511389" evidence="2">
    <location>
        <begin position="20"/>
        <end position="416"/>
    </location>
</feature>
<dbReference type="PANTHER" id="PTHR42779:SF1">
    <property type="entry name" value="PROTEIN YNJB"/>
    <property type="match status" value="1"/>
</dbReference>
<dbReference type="Pfam" id="PF13416">
    <property type="entry name" value="SBP_bac_8"/>
    <property type="match status" value="1"/>
</dbReference>